<dbReference type="STRING" id="1513271.XM47_03425"/>
<evidence type="ECO:0000259" key="1">
    <source>
        <dbReference type="Pfam" id="PF05050"/>
    </source>
</evidence>
<reference evidence="2 3" key="1">
    <citation type="submission" date="2015-04" db="EMBL/GenBank/DDBJ databases">
        <title>Draft Genome Sequence of the Novel Agar-Digesting Marine Bacterium Q1.</title>
        <authorList>
            <person name="Li Y."/>
            <person name="Li D."/>
            <person name="Chen G."/>
            <person name="Du Z."/>
        </authorList>
    </citation>
    <scope>NUCLEOTIDE SEQUENCE [LARGE SCALE GENOMIC DNA]</scope>
    <source>
        <strain evidence="2 3">Q1</strain>
    </source>
</reference>
<dbReference type="NCBIfam" id="TIGR01444">
    <property type="entry name" value="fkbM_fam"/>
    <property type="match status" value="1"/>
</dbReference>
<keyword evidence="3" id="KW-1185">Reference proteome</keyword>
<dbReference type="OrthoDB" id="5329963at2"/>
<gene>
    <name evidence="2" type="ORF">XM47_03425</name>
</gene>
<dbReference type="RefSeq" id="WP_048689671.1">
    <property type="nucleotide sequence ID" value="NZ_KQ130483.1"/>
</dbReference>
<dbReference type="Proteomes" id="UP000037600">
    <property type="component" value="Unassembled WGS sequence"/>
</dbReference>
<dbReference type="PANTHER" id="PTHR36973">
    <property type="entry name" value="SLL1456 PROTEIN-RELATED"/>
    <property type="match status" value="1"/>
</dbReference>
<dbReference type="Pfam" id="PF05050">
    <property type="entry name" value="Methyltransf_21"/>
    <property type="match status" value="1"/>
</dbReference>
<evidence type="ECO:0000313" key="2">
    <source>
        <dbReference type="EMBL" id="KMT66595.1"/>
    </source>
</evidence>
<accession>A0A0J8GUY9</accession>
<dbReference type="SUPFAM" id="SSF53335">
    <property type="entry name" value="S-adenosyl-L-methionine-dependent methyltransferases"/>
    <property type="match status" value="1"/>
</dbReference>
<dbReference type="EMBL" id="LAZL01000003">
    <property type="protein sequence ID" value="KMT66595.1"/>
    <property type="molecule type" value="Genomic_DNA"/>
</dbReference>
<dbReference type="InterPro" id="IPR029063">
    <property type="entry name" value="SAM-dependent_MTases_sf"/>
</dbReference>
<evidence type="ECO:0000313" key="3">
    <source>
        <dbReference type="Proteomes" id="UP000037600"/>
    </source>
</evidence>
<protein>
    <recommendedName>
        <fullName evidence="1">Methyltransferase FkbM domain-containing protein</fullName>
    </recommendedName>
</protein>
<dbReference type="AlphaFoldDB" id="A0A0J8GUY9"/>
<dbReference type="GO" id="GO:0008171">
    <property type="term" value="F:O-methyltransferase activity"/>
    <property type="evidence" value="ECO:0007669"/>
    <property type="project" value="TreeGrafter"/>
</dbReference>
<organism evidence="2 3">
    <name type="scientific">Catenovulum maritimum</name>
    <dbReference type="NCBI Taxonomy" id="1513271"/>
    <lineage>
        <taxon>Bacteria</taxon>
        <taxon>Pseudomonadati</taxon>
        <taxon>Pseudomonadota</taxon>
        <taxon>Gammaproteobacteria</taxon>
        <taxon>Alteromonadales</taxon>
        <taxon>Alteromonadaceae</taxon>
        <taxon>Catenovulum</taxon>
    </lineage>
</organism>
<dbReference type="PANTHER" id="PTHR36973:SF4">
    <property type="entry name" value="NODULATION PROTEIN"/>
    <property type="match status" value="1"/>
</dbReference>
<dbReference type="Gene3D" id="3.40.50.150">
    <property type="entry name" value="Vaccinia Virus protein VP39"/>
    <property type="match status" value="1"/>
</dbReference>
<comment type="caution">
    <text evidence="2">The sequence shown here is derived from an EMBL/GenBank/DDBJ whole genome shotgun (WGS) entry which is preliminary data.</text>
</comment>
<name>A0A0J8GUY9_9ALTE</name>
<feature type="domain" description="Methyltransferase FkbM" evidence="1">
    <location>
        <begin position="31"/>
        <end position="200"/>
    </location>
</feature>
<dbReference type="InterPro" id="IPR006342">
    <property type="entry name" value="FkbM_mtfrase"/>
</dbReference>
<dbReference type="InterPro" id="IPR053188">
    <property type="entry name" value="FkbM_Methyltransferase"/>
</dbReference>
<proteinExistence type="predicted"/>
<sequence>MSIETIETIPAFCQYLIDNNLLINTPIQVIDIGARSGFETHWEKFGDNCAISGFEPDKEECKQINQALKSSNRKCYPCAIWSSKGIKSLTIARNIASSGLLKADLEQIYRYQFKGTLEPVSEFSVQTITLDEWKSKQSKQMDYIKIDVEGGEFEVISGALRILRDEIIACNVETWIASVHERQADLGKTITLMKDLGFELYDMELHKYPKKVLPESLHTHNQGTGQLVWGQSLFIKDVARQIKSEPTKWHKTRLLKAIAIFELHGLVDCAIELLLDAANLSIVDTSERELYLNLLTPQILGDQSITYNQYMAIKTLEISHFFLRHTINQPTGEVKSALEFIDTIHRLVERFKNKKLETSDTWIDDFLCNFTQNWYRYHGDIQDIVQNHWMCFKQDRMVLC</sequence>